<name>A0A553MWR3_9TELE</name>
<keyword evidence="2" id="KW-1185">Reference proteome</keyword>
<comment type="caution">
    <text evidence="1">The sequence shown here is derived from an EMBL/GenBank/DDBJ whole genome shotgun (WGS) entry which is preliminary data.</text>
</comment>
<dbReference type="Proteomes" id="UP000316079">
    <property type="component" value="Unassembled WGS sequence"/>
</dbReference>
<organism evidence="1 2">
    <name type="scientific">Danionella cerebrum</name>
    <dbReference type="NCBI Taxonomy" id="2873325"/>
    <lineage>
        <taxon>Eukaryota</taxon>
        <taxon>Metazoa</taxon>
        <taxon>Chordata</taxon>
        <taxon>Craniata</taxon>
        <taxon>Vertebrata</taxon>
        <taxon>Euteleostomi</taxon>
        <taxon>Actinopterygii</taxon>
        <taxon>Neopterygii</taxon>
        <taxon>Teleostei</taxon>
        <taxon>Ostariophysi</taxon>
        <taxon>Cypriniformes</taxon>
        <taxon>Danionidae</taxon>
        <taxon>Danioninae</taxon>
        <taxon>Danionella</taxon>
    </lineage>
</organism>
<dbReference type="AlphaFoldDB" id="A0A553MWR3"/>
<dbReference type="EMBL" id="SRMA01027231">
    <property type="protein sequence ID" value="TRY57632.1"/>
    <property type="molecule type" value="Genomic_DNA"/>
</dbReference>
<proteinExistence type="predicted"/>
<accession>A0A553MWR3</accession>
<evidence type="ECO:0000313" key="2">
    <source>
        <dbReference type="Proteomes" id="UP000316079"/>
    </source>
</evidence>
<protein>
    <submittedName>
        <fullName evidence="1">Uncharacterized protein</fullName>
    </submittedName>
</protein>
<reference evidence="1 2" key="1">
    <citation type="journal article" date="2019" name="Sci. Data">
        <title>Hybrid genome assembly and annotation of Danionella translucida.</title>
        <authorList>
            <person name="Kadobianskyi M."/>
            <person name="Schulze L."/>
            <person name="Schuelke M."/>
            <person name="Judkewitz B."/>
        </authorList>
    </citation>
    <scope>NUCLEOTIDE SEQUENCE [LARGE SCALE GENOMIC DNA]</scope>
    <source>
        <strain evidence="1 2">Bolton</strain>
    </source>
</reference>
<gene>
    <name evidence="1" type="ORF">DNTS_021063</name>
</gene>
<sequence length="183" mass="19923">MEETALKTFQRPLKYSPKTPPVDDRDLHLHLCWASSLRPHMLQVCGAPPVVFLLHDYLTQRQAAALFPLRALEEQYLCRAGAGTVIQWHRLLLSSPLWALDRAYAWAAVPGTDHIPAPCVGPGRAGSVQSRSRDCGSVAQAAASFSLGGSCGAWSMLFGTGRRTASLVDPWDRACGTEPLSKK</sequence>
<evidence type="ECO:0000313" key="1">
    <source>
        <dbReference type="EMBL" id="TRY57632.1"/>
    </source>
</evidence>